<evidence type="ECO:0000256" key="1">
    <source>
        <dbReference type="PROSITE-ProRule" id="PRU00023"/>
    </source>
</evidence>
<accession>A0AAN9AXB8</accession>
<dbReference type="Pfam" id="PF12796">
    <property type="entry name" value="Ank_2"/>
    <property type="match status" value="1"/>
</dbReference>
<reference evidence="3 4" key="1">
    <citation type="submission" date="2024-02" db="EMBL/GenBank/DDBJ databases">
        <title>Chromosome-scale genome assembly of the rough periwinkle Littorina saxatilis.</title>
        <authorList>
            <person name="De Jode A."/>
            <person name="Faria R."/>
            <person name="Formenti G."/>
            <person name="Sims Y."/>
            <person name="Smith T.P."/>
            <person name="Tracey A."/>
            <person name="Wood J.M.D."/>
            <person name="Zagrodzka Z.B."/>
            <person name="Johannesson K."/>
            <person name="Butlin R.K."/>
            <person name="Leder E.H."/>
        </authorList>
    </citation>
    <scope>NUCLEOTIDE SEQUENCE [LARGE SCALE GENOMIC DNA]</scope>
    <source>
        <strain evidence="3">Snail1</strain>
        <tissue evidence="3">Muscle</tissue>
    </source>
</reference>
<feature type="region of interest" description="Disordered" evidence="2">
    <location>
        <begin position="542"/>
        <end position="593"/>
    </location>
</feature>
<dbReference type="Proteomes" id="UP001374579">
    <property type="component" value="Unassembled WGS sequence"/>
</dbReference>
<organism evidence="3 4">
    <name type="scientific">Littorina saxatilis</name>
    <dbReference type="NCBI Taxonomy" id="31220"/>
    <lineage>
        <taxon>Eukaryota</taxon>
        <taxon>Metazoa</taxon>
        <taxon>Spiralia</taxon>
        <taxon>Lophotrochozoa</taxon>
        <taxon>Mollusca</taxon>
        <taxon>Gastropoda</taxon>
        <taxon>Caenogastropoda</taxon>
        <taxon>Littorinimorpha</taxon>
        <taxon>Littorinoidea</taxon>
        <taxon>Littorinidae</taxon>
        <taxon>Littorina</taxon>
    </lineage>
</organism>
<evidence type="ECO:0000313" key="4">
    <source>
        <dbReference type="Proteomes" id="UP001374579"/>
    </source>
</evidence>
<dbReference type="Gene3D" id="1.25.40.20">
    <property type="entry name" value="Ankyrin repeat-containing domain"/>
    <property type="match status" value="2"/>
</dbReference>
<dbReference type="PROSITE" id="PS50088">
    <property type="entry name" value="ANK_REPEAT"/>
    <property type="match status" value="3"/>
</dbReference>
<dbReference type="PROSITE" id="PS50297">
    <property type="entry name" value="ANK_REP_REGION"/>
    <property type="match status" value="1"/>
</dbReference>
<dbReference type="InterPro" id="IPR036770">
    <property type="entry name" value="Ankyrin_rpt-contain_sf"/>
</dbReference>
<feature type="compositionally biased region" description="Basic and acidic residues" evidence="2">
    <location>
        <begin position="542"/>
        <end position="552"/>
    </location>
</feature>
<evidence type="ECO:0000256" key="2">
    <source>
        <dbReference type="SAM" id="MobiDB-lite"/>
    </source>
</evidence>
<feature type="region of interest" description="Disordered" evidence="2">
    <location>
        <begin position="285"/>
        <end position="464"/>
    </location>
</feature>
<feature type="repeat" description="ANK" evidence="1">
    <location>
        <begin position="96"/>
        <end position="128"/>
    </location>
</feature>
<gene>
    <name evidence="3" type="ORF">V1264_006285</name>
</gene>
<feature type="compositionally biased region" description="Basic and acidic residues" evidence="2">
    <location>
        <begin position="445"/>
        <end position="461"/>
    </location>
</feature>
<dbReference type="Pfam" id="PF00023">
    <property type="entry name" value="Ank"/>
    <property type="match status" value="1"/>
</dbReference>
<dbReference type="AlphaFoldDB" id="A0AAN9AXB8"/>
<keyword evidence="1" id="KW-0040">ANK repeat</keyword>
<feature type="compositionally biased region" description="Basic residues" evidence="2">
    <location>
        <begin position="311"/>
        <end position="321"/>
    </location>
</feature>
<dbReference type="PANTHER" id="PTHR24118:SF99">
    <property type="entry name" value="POTE ANKYRIN DOMAIN FAMILY MEMBER 3C-RELATED"/>
    <property type="match status" value="1"/>
</dbReference>
<feature type="compositionally biased region" description="Basic and acidic residues" evidence="2">
    <location>
        <begin position="561"/>
        <end position="571"/>
    </location>
</feature>
<dbReference type="PANTHER" id="PTHR24118">
    <property type="entry name" value="POTE ANKYRIN DOMAIN"/>
    <property type="match status" value="1"/>
</dbReference>
<feature type="compositionally biased region" description="Polar residues" evidence="2">
    <location>
        <begin position="385"/>
        <end position="399"/>
    </location>
</feature>
<sequence length="819" mass="90354">MGQAIQLVSSHAWRQRTEASMDKTTESCETHGPSLMRSGEAAENCWAHFHDAIVKGKLTHCHDLLTSSTCSTNQCLGTLTPAQRLQHLDAIAFSKLRTTSLHMAALYRRPDFVKLLLEHGCMATVMDGFGRVPAAVLLEHWPRVSFPTTTSTTTNTTTTRFPNREDRAHNSDTLLQLWAGRDPCPQSRPALVGNEAGRDMELFRQQVSTWRARSALCLKLLLDHGLQLNDVADRRRASTLLHIAARHDLVDVIEMVVRSGNQESRAAVGAGHMLEVCENCKAAEEGVEDPQQDTTPPIPGQAPGSRTLPGRVKRAVVRHVRSAMDRSHDCMSGWRWSQSKKNGLSTRQPKKAASDTSLEQTRNRESDGSSALGESHSMEREKLTATGQPGPSTSSSALEGNSEKDSTLGREGSSRRDSARIRRRGASERRSGGTGDRGSAGIVEGGRRLDTGRGRERETKRGFAGGCKEGNTTCFVQGKDNGYRQNNERGCKKVSNADCRQDNERGCKKVCNTDCRHDIRKGCRQGDAGCGQDICRRRRQDSDRGCRQDDTGGRTQVSSDRACRQDSDRGYRSCRNSTASSSGARQGSGETRFPVDLEVRNGTAKTPLAVAVDRGSLHAAHCLLSHGANVFTVDFYGRSLLHYLSERDVSFDLFLRDVVRQGVDVHNTDNGGNTALHVAAYMGNVSKVRFLLGVGASPDRTNMAGKTPLYLAFLRRDPSAREIILLFLLSSLAVRTRDKLDRLPLLLQHEHNADSQEALEQLESTCDTLLRRCVVSVRRALGLSRLLDMSELCPLPCPVFVQRAIYGEEERRFVEMLNI</sequence>
<dbReference type="EMBL" id="JBAMIC010000018">
    <property type="protein sequence ID" value="KAK7094782.1"/>
    <property type="molecule type" value="Genomic_DNA"/>
</dbReference>
<name>A0AAN9AXB8_9CAEN</name>
<keyword evidence="4" id="KW-1185">Reference proteome</keyword>
<feature type="repeat" description="ANK" evidence="1">
    <location>
        <begin position="671"/>
        <end position="703"/>
    </location>
</feature>
<feature type="repeat" description="ANK" evidence="1">
    <location>
        <begin position="603"/>
        <end position="635"/>
    </location>
</feature>
<feature type="compositionally biased region" description="Polar residues" evidence="2">
    <location>
        <begin position="335"/>
        <end position="347"/>
    </location>
</feature>
<proteinExistence type="predicted"/>
<feature type="compositionally biased region" description="Polar residues" evidence="2">
    <location>
        <begin position="574"/>
        <end position="589"/>
    </location>
</feature>
<protein>
    <submittedName>
        <fullName evidence="3">Uncharacterized protein</fullName>
    </submittedName>
</protein>
<dbReference type="SUPFAM" id="SSF48403">
    <property type="entry name" value="Ankyrin repeat"/>
    <property type="match status" value="2"/>
</dbReference>
<evidence type="ECO:0000313" key="3">
    <source>
        <dbReference type="EMBL" id="KAK7094782.1"/>
    </source>
</evidence>
<comment type="caution">
    <text evidence="3">The sequence shown here is derived from an EMBL/GenBank/DDBJ whole genome shotgun (WGS) entry which is preliminary data.</text>
</comment>
<feature type="compositionally biased region" description="Basic and acidic residues" evidence="2">
    <location>
        <begin position="401"/>
        <end position="431"/>
    </location>
</feature>
<dbReference type="InterPro" id="IPR002110">
    <property type="entry name" value="Ankyrin_rpt"/>
</dbReference>
<dbReference type="SMART" id="SM00248">
    <property type="entry name" value="ANK"/>
    <property type="match status" value="6"/>
</dbReference>